<keyword evidence="2" id="KW-0489">Methyltransferase</keyword>
<evidence type="ECO:0000313" key="2">
    <source>
        <dbReference type="EMBL" id="MFC6869841.1"/>
    </source>
</evidence>
<dbReference type="GO" id="GO:0032259">
    <property type="term" value="P:methylation"/>
    <property type="evidence" value="ECO:0007669"/>
    <property type="project" value="UniProtKB-KW"/>
</dbReference>
<dbReference type="Gene3D" id="3.40.50.150">
    <property type="entry name" value="Vaccinia Virus protein VP39"/>
    <property type="match status" value="1"/>
</dbReference>
<dbReference type="Pfam" id="PF21302">
    <property type="entry name" value="Zn_ribbon_RlmA"/>
    <property type="match status" value="1"/>
</dbReference>
<comment type="caution">
    <text evidence="2">The sequence shown here is derived from an EMBL/GenBank/DDBJ whole genome shotgun (WGS) entry which is preliminary data.</text>
</comment>
<proteinExistence type="predicted"/>
<evidence type="ECO:0000313" key="3">
    <source>
        <dbReference type="Proteomes" id="UP001596337"/>
    </source>
</evidence>
<dbReference type="GO" id="GO:0008168">
    <property type="term" value="F:methyltransferase activity"/>
    <property type="evidence" value="ECO:0007669"/>
    <property type="project" value="UniProtKB-KW"/>
</dbReference>
<reference evidence="3" key="1">
    <citation type="journal article" date="2019" name="Int. J. Syst. Evol. Microbiol.">
        <title>The Global Catalogue of Microorganisms (GCM) 10K type strain sequencing project: providing services to taxonomists for standard genome sequencing and annotation.</title>
        <authorList>
            <consortium name="The Broad Institute Genomics Platform"/>
            <consortium name="The Broad Institute Genome Sequencing Center for Infectious Disease"/>
            <person name="Wu L."/>
            <person name="Ma J."/>
        </authorList>
    </citation>
    <scope>NUCLEOTIDE SEQUENCE [LARGE SCALE GENOMIC DNA]</scope>
    <source>
        <strain evidence="3">KCTC 32255</strain>
    </source>
</reference>
<sequence length="118" mass="11990">MVNARSVTASAGGVCRPSVLRALRCSLCGTGFAIAGRAVRCEQGHNFDIAKQGYVNLLHAKVPSGTADTKEMVAARAAFLDAGHYTPLAEAVSRAAAGTSGLGRVSRISAGGSLMIGE</sequence>
<dbReference type="Proteomes" id="UP001596337">
    <property type="component" value="Unassembled WGS sequence"/>
</dbReference>
<gene>
    <name evidence="2" type="ORF">ACFQGD_22110</name>
</gene>
<feature type="domain" description="23S rRNA (guanine(745)-N(1))-methyltransferase N-terminal" evidence="1">
    <location>
        <begin position="24"/>
        <end position="58"/>
    </location>
</feature>
<protein>
    <submittedName>
        <fullName evidence="2">RNA methyltransferase</fullName>
    </submittedName>
</protein>
<dbReference type="InterPro" id="IPR048647">
    <property type="entry name" value="RlmA_N"/>
</dbReference>
<name>A0ABW2C3T1_9PSEU</name>
<dbReference type="RefSeq" id="WP_390221096.1">
    <property type="nucleotide sequence ID" value="NZ_JBHSXX010000001.1"/>
</dbReference>
<dbReference type="InterPro" id="IPR029063">
    <property type="entry name" value="SAM-dependent_MTases_sf"/>
</dbReference>
<keyword evidence="3" id="KW-1185">Reference proteome</keyword>
<dbReference type="EMBL" id="JBHSXX010000001">
    <property type="protein sequence ID" value="MFC6869841.1"/>
    <property type="molecule type" value="Genomic_DNA"/>
</dbReference>
<organism evidence="2 3">
    <name type="scientific">Haloechinothrix salitolerans</name>
    <dbReference type="NCBI Taxonomy" id="926830"/>
    <lineage>
        <taxon>Bacteria</taxon>
        <taxon>Bacillati</taxon>
        <taxon>Actinomycetota</taxon>
        <taxon>Actinomycetes</taxon>
        <taxon>Pseudonocardiales</taxon>
        <taxon>Pseudonocardiaceae</taxon>
        <taxon>Haloechinothrix</taxon>
    </lineage>
</organism>
<accession>A0ABW2C3T1</accession>
<keyword evidence="2" id="KW-0808">Transferase</keyword>
<evidence type="ECO:0000259" key="1">
    <source>
        <dbReference type="Pfam" id="PF21302"/>
    </source>
</evidence>